<keyword evidence="2" id="KW-0812">Transmembrane</keyword>
<keyword evidence="5" id="KW-1185">Reference proteome</keyword>
<comment type="similarity">
    <text evidence="1">Belongs to the LytR/CpsA/Psr (LCP) family.</text>
</comment>
<dbReference type="Proteomes" id="UP000460257">
    <property type="component" value="Unassembled WGS sequence"/>
</dbReference>
<evidence type="ECO:0000256" key="2">
    <source>
        <dbReference type="SAM" id="Phobius"/>
    </source>
</evidence>
<evidence type="ECO:0000313" key="4">
    <source>
        <dbReference type="EMBL" id="MQN01236.1"/>
    </source>
</evidence>
<accession>A0A6N7J062</accession>
<proteinExistence type="inferred from homology"/>
<feature type="transmembrane region" description="Helical" evidence="2">
    <location>
        <begin position="20"/>
        <end position="40"/>
    </location>
</feature>
<name>A0A6N7J062_9FIRM</name>
<gene>
    <name evidence="4" type="ORF">FRC54_04725</name>
</gene>
<dbReference type="Pfam" id="PF03816">
    <property type="entry name" value="LytR_cpsA_psr"/>
    <property type="match status" value="1"/>
</dbReference>
<dbReference type="NCBIfam" id="TIGR00350">
    <property type="entry name" value="lytR_cpsA_psr"/>
    <property type="match status" value="1"/>
</dbReference>
<dbReference type="InterPro" id="IPR004474">
    <property type="entry name" value="LytR_CpsA_psr"/>
</dbReference>
<keyword evidence="2" id="KW-1133">Transmembrane helix</keyword>
<sequence length="379" mass="42332">MRENTPRPSGKTKSRKRRKVFLIVELIILVLVLIVLFFWLKFGKIHFQNVGKVKTNTLSAETVKSLSGYTNFMVFGVDSRSTGTDATQEGRSDVQILVSINNDTKKMRLLSVYRDSFLNTDPMGTNSTPYRKANAAYSLGGEKQALEMMNGNLDLNVSKFVTFDFNAVVDVVDDIGGIEVNVSQAEYDVMKASNHEWNMIPETAKLAGKSPTYLTHPGLQKLNGVQACAYCRIRHCADNKGDLGRAERQRRVLRLVLDKVKKASLSQLNDIIDDILPKISTNFSVTEILSLATSAKSYSMDKSLGFPFTKWIGTIKPWGSIVVPCTLEDNVKELHQRMFDETDYTPSEKVRSISQTIISKTGKNKSSAVDYSSAEVNMK</sequence>
<keyword evidence="2" id="KW-0472">Membrane</keyword>
<evidence type="ECO:0000256" key="1">
    <source>
        <dbReference type="ARBA" id="ARBA00006068"/>
    </source>
</evidence>
<dbReference type="EMBL" id="VOGC01000004">
    <property type="protein sequence ID" value="MQN01236.1"/>
    <property type="molecule type" value="Genomic_DNA"/>
</dbReference>
<dbReference type="AlphaFoldDB" id="A0A6N7J062"/>
<dbReference type="InterPro" id="IPR050922">
    <property type="entry name" value="LytR/CpsA/Psr_CW_biosynth"/>
</dbReference>
<dbReference type="PANTHER" id="PTHR33392">
    <property type="entry name" value="POLYISOPRENYL-TEICHOIC ACID--PEPTIDOGLYCAN TEICHOIC ACID TRANSFERASE TAGU"/>
    <property type="match status" value="1"/>
</dbReference>
<protein>
    <submittedName>
        <fullName evidence="4">LytR family transcriptional regulator</fullName>
    </submittedName>
</protein>
<evidence type="ECO:0000313" key="5">
    <source>
        <dbReference type="Proteomes" id="UP000460257"/>
    </source>
</evidence>
<dbReference type="Gene3D" id="3.40.630.190">
    <property type="entry name" value="LCP protein"/>
    <property type="match status" value="1"/>
</dbReference>
<reference evidence="4" key="1">
    <citation type="journal article" date="2020" name="Appl. Environ. Microbiol.">
        <title>Medium-Chain Fatty Acid Synthesis by 'Candidatus Weimeria bifida' gen. nov., sp. nov., and 'Candidatus Pseudoramibacter fermentans' sp. nov.</title>
        <authorList>
            <person name="Scarborough M.J."/>
            <person name="Myers K.S."/>
            <person name="Donohue T.J."/>
            <person name="Noguera D.R."/>
        </authorList>
    </citation>
    <scope>NUCLEOTIDE SEQUENCE</scope>
    <source>
        <strain evidence="4">LCO1.1</strain>
    </source>
</reference>
<comment type="caution">
    <text evidence="4">The sequence shown here is derived from an EMBL/GenBank/DDBJ whole genome shotgun (WGS) entry which is preliminary data.</text>
</comment>
<dbReference type="PANTHER" id="PTHR33392:SF6">
    <property type="entry name" value="POLYISOPRENYL-TEICHOIC ACID--PEPTIDOGLYCAN TEICHOIC ACID TRANSFERASE TAGU"/>
    <property type="match status" value="1"/>
</dbReference>
<feature type="domain" description="Cell envelope-related transcriptional attenuator" evidence="3">
    <location>
        <begin position="91"/>
        <end position="261"/>
    </location>
</feature>
<organism evidence="4 5">
    <name type="scientific">Candidatus Weimeria bifida</name>
    <dbReference type="NCBI Taxonomy" id="2599074"/>
    <lineage>
        <taxon>Bacteria</taxon>
        <taxon>Bacillati</taxon>
        <taxon>Bacillota</taxon>
        <taxon>Clostridia</taxon>
        <taxon>Lachnospirales</taxon>
        <taxon>Lachnospiraceae</taxon>
        <taxon>Candidatus Weimeria</taxon>
    </lineage>
</organism>
<evidence type="ECO:0000259" key="3">
    <source>
        <dbReference type="Pfam" id="PF03816"/>
    </source>
</evidence>